<organism evidence="14 15">
    <name type="scientific">Astyanax mexicanus</name>
    <name type="common">Blind cave fish</name>
    <name type="synonym">Astyanax fasciatus mexicanus</name>
    <dbReference type="NCBI Taxonomy" id="7994"/>
    <lineage>
        <taxon>Eukaryota</taxon>
        <taxon>Metazoa</taxon>
        <taxon>Chordata</taxon>
        <taxon>Craniata</taxon>
        <taxon>Vertebrata</taxon>
        <taxon>Euteleostomi</taxon>
        <taxon>Actinopterygii</taxon>
        <taxon>Neopterygii</taxon>
        <taxon>Teleostei</taxon>
        <taxon>Ostariophysi</taxon>
        <taxon>Characiformes</taxon>
        <taxon>Characoidei</taxon>
        <taxon>Acestrorhamphidae</taxon>
        <taxon>Acestrorhamphinae</taxon>
        <taxon>Astyanax</taxon>
    </lineage>
</organism>
<evidence type="ECO:0000259" key="12">
    <source>
        <dbReference type="Pfam" id="PF20805"/>
    </source>
</evidence>
<dbReference type="InterPro" id="IPR048286">
    <property type="entry name" value="Integrin_alpha_Ig-like_3"/>
</dbReference>
<comment type="similarity">
    <text evidence="2 11">Belongs to the integrin alpha chain family.</text>
</comment>
<keyword evidence="11" id="KW-0732">Signal</keyword>
<dbReference type="GO" id="GO:0009897">
    <property type="term" value="C:external side of plasma membrane"/>
    <property type="evidence" value="ECO:0007669"/>
    <property type="project" value="TreeGrafter"/>
</dbReference>
<dbReference type="PRINTS" id="PR01185">
    <property type="entry name" value="INTEGRINA"/>
</dbReference>
<accession>A0A8B9R8N6</accession>
<keyword evidence="4 11" id="KW-0130">Cell adhesion</keyword>
<feature type="domain" description="Integrin alpha second immunoglobulin-like" evidence="12">
    <location>
        <begin position="409"/>
        <end position="550"/>
    </location>
</feature>
<sequence length="750" mass="82914">MALGWTVTLPLLVLLNLGLIRAFNLDTENVIKKSGDPGSLFGFSLTMHRQLKPADKRMVLVGAPKAKKLSKQQSQITGGLYNCDVTTIEATCPRVNFDNDEDVRSENKSNQWMGVTVQSQGPGGKIVTCAHRYQRRLFVNTAQESRDITGRCYVLSQDLRIDESTGDEGGDWKFCEGRARGHERFGSCQQGMSATFTKDYHYLVFGAPGAFNWKGVVRVEQKNNTLLELGFYDDGPYEVIYKTAEGLDTVAVPANSYLGEPSEHYITLLYYCVYIGVCVCVVVGVLFMTSVLSSDADQFLYKSYPPQVDAAVEDAVKANSYLGLCGRFWMIPSFIPAISHVQNHTEYILYTLSADTIKDKLRGIPIEVNVEILYPSARRKRDVAFSQLLPVLGSSQPAANEVNFVKEGCGSDNICNSNLKLQYIFCSREPNSDNFKPLPVGDVPVISLSDQKEIALEVTVTNQNGDDAYETVLIGSFPGALSYSASPVICVANQNGSQAECELGNPFKRNSVVTFYIILGTGGISLDMNEVAVNLQLKTTSDQPPLSITKKANVIVQLLLSLSGVAKPSQLEFTGQVKGESAMKTESEVGSQIDYEFRVINLGKPLKSFGTAFLNIQWPKSTASNKWLLYLMKISSTGVERIGCGSTQEVNPLSLIQISELGVCAAQYSGLPWWIILVAILLGLLLLALLIFLLYKCGFFKRSKYDDSVPSYSAVRIKREERVYTPGKQQPQTLEKKQWMTSWNENESYS</sequence>
<evidence type="ECO:0000256" key="3">
    <source>
        <dbReference type="ARBA" id="ARBA00022692"/>
    </source>
</evidence>
<dbReference type="GO" id="GO:0033627">
    <property type="term" value="P:cell adhesion mediated by integrin"/>
    <property type="evidence" value="ECO:0007669"/>
    <property type="project" value="TreeGrafter"/>
</dbReference>
<feature type="domain" description="Integrin alpha third immunoglobulin-like" evidence="13">
    <location>
        <begin position="560"/>
        <end position="656"/>
    </location>
</feature>
<keyword evidence="5 11" id="KW-1133">Transmembrane helix</keyword>
<dbReference type="Pfam" id="PF20805">
    <property type="entry name" value="Integrin_A_Ig_2"/>
    <property type="match status" value="1"/>
</dbReference>
<dbReference type="Gene3D" id="2.60.40.1530">
    <property type="entry name" value="ntegrin, alpha v. Chain A, domain 4"/>
    <property type="match status" value="1"/>
</dbReference>
<dbReference type="AlphaFoldDB" id="A0A8B9R8N6"/>
<dbReference type="SUPFAM" id="SSF69179">
    <property type="entry name" value="Integrin domains"/>
    <property type="match status" value="2"/>
</dbReference>
<dbReference type="GO" id="GO:0008305">
    <property type="term" value="C:integrin complex"/>
    <property type="evidence" value="ECO:0007669"/>
    <property type="project" value="InterPro"/>
</dbReference>
<feature type="repeat" description="FG-GAP" evidence="10">
    <location>
        <begin position="176"/>
        <end position="229"/>
    </location>
</feature>
<dbReference type="GO" id="GO:0005178">
    <property type="term" value="F:integrin binding"/>
    <property type="evidence" value="ECO:0007669"/>
    <property type="project" value="TreeGrafter"/>
</dbReference>
<dbReference type="GO" id="GO:0007160">
    <property type="term" value="P:cell-matrix adhesion"/>
    <property type="evidence" value="ECO:0007669"/>
    <property type="project" value="TreeGrafter"/>
</dbReference>
<name>A0A8B9R8N6_ASTMX</name>
<feature type="signal peptide" evidence="11">
    <location>
        <begin position="1"/>
        <end position="22"/>
    </location>
</feature>
<evidence type="ECO:0000256" key="6">
    <source>
        <dbReference type="ARBA" id="ARBA00023037"/>
    </source>
</evidence>
<feature type="transmembrane region" description="Helical" evidence="11">
    <location>
        <begin position="674"/>
        <end position="695"/>
    </location>
</feature>
<dbReference type="Pfam" id="PF20806">
    <property type="entry name" value="Integrin_A_Ig_3"/>
    <property type="match status" value="1"/>
</dbReference>
<dbReference type="GO" id="GO:0098609">
    <property type="term" value="P:cell-cell adhesion"/>
    <property type="evidence" value="ECO:0007669"/>
    <property type="project" value="TreeGrafter"/>
</dbReference>
<dbReference type="InterPro" id="IPR032695">
    <property type="entry name" value="Integrin_dom_sf"/>
</dbReference>
<evidence type="ECO:0000259" key="13">
    <source>
        <dbReference type="Pfam" id="PF20806"/>
    </source>
</evidence>
<dbReference type="GO" id="GO:0050900">
    <property type="term" value="P:leukocyte migration"/>
    <property type="evidence" value="ECO:0007669"/>
    <property type="project" value="TreeGrafter"/>
</dbReference>
<proteinExistence type="inferred from homology"/>
<feature type="transmembrane region" description="Helical" evidence="11">
    <location>
        <begin position="268"/>
        <end position="292"/>
    </location>
</feature>
<dbReference type="Gene3D" id="2.60.40.1510">
    <property type="entry name" value="ntegrin, alpha v. Chain A, domain 3"/>
    <property type="match status" value="1"/>
</dbReference>
<evidence type="ECO:0000256" key="1">
    <source>
        <dbReference type="ARBA" id="ARBA00004479"/>
    </source>
</evidence>
<evidence type="ECO:0000256" key="11">
    <source>
        <dbReference type="RuleBase" id="RU003762"/>
    </source>
</evidence>
<dbReference type="Gene3D" id="2.60.40.1460">
    <property type="entry name" value="Integrin domains. Chain A, domain 2"/>
    <property type="match status" value="1"/>
</dbReference>
<dbReference type="GO" id="GO:0007229">
    <property type="term" value="P:integrin-mediated signaling pathway"/>
    <property type="evidence" value="ECO:0007669"/>
    <property type="project" value="UniProtKB-KW"/>
</dbReference>
<evidence type="ECO:0000256" key="2">
    <source>
        <dbReference type="ARBA" id="ARBA00008054"/>
    </source>
</evidence>
<evidence type="ECO:0000256" key="9">
    <source>
        <dbReference type="ARBA" id="ARBA00023180"/>
    </source>
</evidence>
<dbReference type="PROSITE" id="PS00242">
    <property type="entry name" value="INTEGRIN_ALPHA"/>
    <property type="match status" value="1"/>
</dbReference>
<reference evidence="14" key="1">
    <citation type="submission" date="2025-08" db="UniProtKB">
        <authorList>
            <consortium name="Ensembl"/>
        </authorList>
    </citation>
    <scope>IDENTIFICATION</scope>
</reference>
<dbReference type="SUPFAM" id="SSF69318">
    <property type="entry name" value="Integrin alpha N-terminal domain"/>
    <property type="match status" value="1"/>
</dbReference>
<keyword evidence="3 11" id="KW-0812">Transmembrane</keyword>
<dbReference type="Proteomes" id="UP000694621">
    <property type="component" value="Unplaced"/>
</dbReference>
<evidence type="ECO:0000256" key="5">
    <source>
        <dbReference type="ARBA" id="ARBA00022989"/>
    </source>
</evidence>
<dbReference type="PROSITE" id="PS51470">
    <property type="entry name" value="FG_GAP"/>
    <property type="match status" value="1"/>
</dbReference>
<evidence type="ECO:0000256" key="10">
    <source>
        <dbReference type="PROSITE-ProRule" id="PRU00803"/>
    </source>
</evidence>
<evidence type="ECO:0000256" key="4">
    <source>
        <dbReference type="ARBA" id="ARBA00022889"/>
    </source>
</evidence>
<dbReference type="InterPro" id="IPR048285">
    <property type="entry name" value="Integrin_alpha_Ig-like_2"/>
</dbReference>
<evidence type="ECO:0000256" key="7">
    <source>
        <dbReference type="ARBA" id="ARBA00023136"/>
    </source>
</evidence>
<evidence type="ECO:0000313" key="15">
    <source>
        <dbReference type="Proteomes" id="UP000694621"/>
    </source>
</evidence>
<evidence type="ECO:0000256" key="8">
    <source>
        <dbReference type="ARBA" id="ARBA00023170"/>
    </source>
</evidence>
<dbReference type="Ensembl" id="ENSAMXT00005027818.1">
    <property type="protein sequence ID" value="ENSAMXP00005025237.1"/>
    <property type="gene ID" value="ENSAMXG00005012754.1"/>
</dbReference>
<dbReference type="InterPro" id="IPR013519">
    <property type="entry name" value="Int_alpha_beta-p"/>
</dbReference>
<dbReference type="PANTHER" id="PTHR23220">
    <property type="entry name" value="INTEGRIN ALPHA"/>
    <property type="match status" value="1"/>
</dbReference>
<keyword evidence="7 11" id="KW-0472">Membrane</keyword>
<feature type="chain" id="PRO_5034971857" evidence="11">
    <location>
        <begin position="23"/>
        <end position="750"/>
    </location>
</feature>
<evidence type="ECO:0000313" key="14">
    <source>
        <dbReference type="Ensembl" id="ENSAMXP00005025237.1"/>
    </source>
</evidence>
<keyword evidence="9" id="KW-0325">Glycoprotein</keyword>
<protein>
    <submittedName>
        <fullName evidence="14">Integrin, alpha 6b</fullName>
    </submittedName>
</protein>
<dbReference type="InterPro" id="IPR018184">
    <property type="entry name" value="Integrin_alpha_C_CS"/>
</dbReference>
<comment type="caution">
    <text evidence="11">Lacks conserved residue(s) required for the propagation of feature annotation.</text>
</comment>
<dbReference type="Gene3D" id="2.130.10.130">
    <property type="entry name" value="Integrin alpha, N-terminal"/>
    <property type="match status" value="1"/>
</dbReference>
<keyword evidence="8 11" id="KW-0675">Receptor</keyword>
<dbReference type="InterPro" id="IPR000413">
    <property type="entry name" value="Integrin_alpha"/>
</dbReference>
<comment type="subcellular location">
    <subcellularLocation>
        <location evidence="1 11">Membrane</location>
        <topology evidence="1 11">Single-pass type I membrane protein</topology>
    </subcellularLocation>
</comment>
<dbReference type="PANTHER" id="PTHR23220:SF9">
    <property type="entry name" value="INTEGRIN ALPHA-6"/>
    <property type="match status" value="1"/>
</dbReference>
<dbReference type="InterPro" id="IPR028994">
    <property type="entry name" value="Integrin_alpha_N"/>
</dbReference>
<keyword evidence="6 11" id="KW-0401">Integrin</keyword>